<evidence type="ECO:0000313" key="6">
    <source>
        <dbReference type="Proteomes" id="UP000282574"/>
    </source>
</evidence>
<dbReference type="PIRSF" id="PIRSF006078">
    <property type="entry name" value="GlxK"/>
    <property type="match status" value="1"/>
</dbReference>
<organism evidence="5 6">
    <name type="scientific">Chroococcidiopsis cubana SAG 39.79</name>
    <dbReference type="NCBI Taxonomy" id="388085"/>
    <lineage>
        <taxon>Bacteria</taxon>
        <taxon>Bacillati</taxon>
        <taxon>Cyanobacteriota</taxon>
        <taxon>Cyanophyceae</taxon>
        <taxon>Chroococcidiopsidales</taxon>
        <taxon>Chroococcidiopsidaceae</taxon>
        <taxon>Chroococcidiopsis</taxon>
    </lineage>
</organism>
<dbReference type="Gene3D" id="3.40.50.10350">
    <property type="entry name" value="Glycerate kinase, domain 1"/>
    <property type="match status" value="1"/>
</dbReference>
<dbReference type="GO" id="GO:0008887">
    <property type="term" value="F:glycerate kinase activity"/>
    <property type="evidence" value="ECO:0007669"/>
    <property type="project" value="UniProtKB-UniRule"/>
</dbReference>
<dbReference type="AlphaFoldDB" id="A0AB37USF7"/>
<dbReference type="Gene3D" id="3.90.1510.10">
    <property type="entry name" value="Glycerate kinase, domain 2"/>
    <property type="match status" value="1"/>
</dbReference>
<dbReference type="InterPro" id="IPR018193">
    <property type="entry name" value="Glyc_kinase_flavodox-like_fold"/>
</dbReference>
<evidence type="ECO:0000256" key="2">
    <source>
        <dbReference type="ARBA" id="ARBA00022679"/>
    </source>
</evidence>
<reference evidence="5 6" key="1">
    <citation type="journal article" date="2019" name="Genome Biol. Evol.">
        <title>Day and night: Metabolic profiles and evolutionary relationships of six axenic non-marine cyanobacteria.</title>
        <authorList>
            <person name="Will S.E."/>
            <person name="Henke P."/>
            <person name="Boedeker C."/>
            <person name="Huang S."/>
            <person name="Brinkmann H."/>
            <person name="Rohde M."/>
            <person name="Jarek M."/>
            <person name="Friedl T."/>
            <person name="Seufert S."/>
            <person name="Schumacher M."/>
            <person name="Overmann J."/>
            <person name="Neumann-Schaal M."/>
            <person name="Petersen J."/>
        </authorList>
    </citation>
    <scope>NUCLEOTIDE SEQUENCE [LARGE SCALE GENOMIC DNA]</scope>
    <source>
        <strain evidence="5 6">SAG 39.79</strain>
    </source>
</reference>
<dbReference type="Proteomes" id="UP000282574">
    <property type="component" value="Unassembled WGS sequence"/>
</dbReference>
<accession>A0AB37USF7</accession>
<evidence type="ECO:0000256" key="4">
    <source>
        <dbReference type="PIRNR" id="PIRNR006078"/>
    </source>
</evidence>
<evidence type="ECO:0000256" key="1">
    <source>
        <dbReference type="ARBA" id="ARBA00006284"/>
    </source>
</evidence>
<dbReference type="SUPFAM" id="SSF110738">
    <property type="entry name" value="Glycerate kinase I"/>
    <property type="match status" value="1"/>
</dbReference>
<evidence type="ECO:0000313" key="5">
    <source>
        <dbReference type="EMBL" id="RUT14395.1"/>
    </source>
</evidence>
<dbReference type="Pfam" id="PF02595">
    <property type="entry name" value="Gly_kinase"/>
    <property type="match status" value="1"/>
</dbReference>
<dbReference type="GO" id="GO:0031388">
    <property type="term" value="P:organic acid phosphorylation"/>
    <property type="evidence" value="ECO:0007669"/>
    <property type="project" value="UniProtKB-UniRule"/>
</dbReference>
<dbReference type="EMBL" id="RSCK01000002">
    <property type="protein sequence ID" value="RUT14395.1"/>
    <property type="molecule type" value="Genomic_DNA"/>
</dbReference>
<comment type="similarity">
    <text evidence="1 4">Belongs to the glycerate kinase type-1 family.</text>
</comment>
<keyword evidence="6" id="KW-1185">Reference proteome</keyword>
<keyword evidence="2 4" id="KW-0808">Transferase</keyword>
<proteinExistence type="inferred from homology"/>
<comment type="caution">
    <text evidence="5">The sequence shown here is derived from an EMBL/GenBank/DDBJ whole genome shotgun (WGS) entry which is preliminary data.</text>
</comment>
<keyword evidence="3 4" id="KW-0418">Kinase</keyword>
<dbReference type="InterPro" id="IPR036129">
    <property type="entry name" value="Glycerate_kinase_sf"/>
</dbReference>
<gene>
    <name evidence="5" type="ORF">DSM107010_04260</name>
</gene>
<dbReference type="PANTHER" id="PTHR21599:SF0">
    <property type="entry name" value="GLYCERATE KINASE"/>
    <property type="match status" value="1"/>
</dbReference>
<protein>
    <submittedName>
        <fullName evidence="5">Glycerate kinase</fullName>
    </submittedName>
</protein>
<dbReference type="NCBIfam" id="TIGR00045">
    <property type="entry name" value="glycerate kinase"/>
    <property type="match status" value="1"/>
</dbReference>
<dbReference type="PANTHER" id="PTHR21599">
    <property type="entry name" value="GLYCERATE KINASE"/>
    <property type="match status" value="1"/>
</dbReference>
<name>A0AB37USF7_9CYAN</name>
<evidence type="ECO:0000256" key="3">
    <source>
        <dbReference type="ARBA" id="ARBA00022777"/>
    </source>
</evidence>
<dbReference type="InterPro" id="IPR004381">
    <property type="entry name" value="Glycerate_kinase"/>
</dbReference>
<dbReference type="InterPro" id="IPR018197">
    <property type="entry name" value="Glycerate_kinase_RE-like"/>
</dbReference>
<sequence>MLLSTKLPYVDGGEGFTKALVTVTGGTLHHLTVAGPVGQPVDSYFGFLGNTQTKTAVLEMAAAAGLRLVPHHERNPLVTTTYGVGELIKAALDAGAERILVGCGDSGTNDGGAGMAQALGVRLLDADGKEIDRGGGELIKLERIDLKDRDRRLESVQIDVACNWHNLLCGEKGVARVFGPQKGASPETVEQLAAALDNYAAIIERDMGIDVREMPGSGASGGLGTGLYALLGAKLHPRYDIVMQYLHLDRLLEDADLVITAEGSIDFQTPRGKIPAEVAQRAKKYQLPVIALAGTIGRDAEVNFNCGIDSFESILDAPCSLGDAIANAPELVTKAAERVVRSVLVGQKLATGS</sequence>